<name>A0ABX2EFL9_9BURK</name>
<dbReference type="Gene3D" id="3.40.50.720">
    <property type="entry name" value="NAD(P)-binding Rossmann-like Domain"/>
    <property type="match status" value="1"/>
</dbReference>
<dbReference type="Proteomes" id="UP000737171">
    <property type="component" value="Unassembled WGS sequence"/>
</dbReference>
<dbReference type="InterPro" id="IPR001509">
    <property type="entry name" value="Epimerase_deHydtase"/>
</dbReference>
<accession>A0ABX2EFL9</accession>
<evidence type="ECO:0000259" key="1">
    <source>
        <dbReference type="Pfam" id="PF01370"/>
    </source>
</evidence>
<proteinExistence type="predicted"/>
<dbReference type="RefSeq" id="WP_173122518.1">
    <property type="nucleotide sequence ID" value="NZ_JABRWJ010000003.1"/>
</dbReference>
<reference evidence="2 3" key="1">
    <citation type="submission" date="2020-05" db="EMBL/GenBank/DDBJ databases">
        <title>Aquincola sp. isolate from soil.</title>
        <authorList>
            <person name="Han J."/>
            <person name="Kim D.-U."/>
        </authorList>
    </citation>
    <scope>NUCLEOTIDE SEQUENCE [LARGE SCALE GENOMIC DNA]</scope>
    <source>
        <strain evidence="2 3">S2</strain>
    </source>
</reference>
<dbReference type="InterPro" id="IPR036291">
    <property type="entry name" value="NAD(P)-bd_dom_sf"/>
</dbReference>
<sequence>MDLLIIGGTQFVGRHLVEAACRRGDRVTVFNRGLTPDELPLQVARLRGDRRKDLSALADRRWDAVIDCCGYLPGEVAHLAQHLADRIGCYAFISTVTAYADATRPNDETSPLGRIDDGDTDVVDSRTYGPLKAFCEAALAQRIEPARRLVIRPGLVVGPHDPTQRFTWWPARLARAALDRQPVLVPGAPLRPLQFIDARDLAGFVLQALDREVRGTFNVISPPGFTTMAGLLDECARAAGATEPLLRWIDEAALLRAGLKPWNELPLWMPASGEYAAFMAMVTAKGEAAGLRIRPLAETVADTLAWWRGLPPDQQAFTKAGLAPEREAALLASFER</sequence>
<dbReference type="Pfam" id="PF01370">
    <property type="entry name" value="Epimerase"/>
    <property type="match status" value="1"/>
</dbReference>
<feature type="domain" description="NAD-dependent epimerase/dehydratase" evidence="1">
    <location>
        <begin position="90"/>
        <end position="219"/>
    </location>
</feature>
<dbReference type="PANTHER" id="PTHR43245:SF13">
    <property type="entry name" value="UDP-D-APIOSE_UDP-D-XYLOSE SYNTHASE 2"/>
    <property type="match status" value="1"/>
</dbReference>
<evidence type="ECO:0000313" key="3">
    <source>
        <dbReference type="Proteomes" id="UP000737171"/>
    </source>
</evidence>
<dbReference type="SUPFAM" id="SSF51735">
    <property type="entry name" value="NAD(P)-binding Rossmann-fold domains"/>
    <property type="match status" value="1"/>
</dbReference>
<organism evidence="2 3">
    <name type="scientific">Pseudaquabacterium terrae</name>
    <dbReference type="NCBI Taxonomy" id="2732868"/>
    <lineage>
        <taxon>Bacteria</taxon>
        <taxon>Pseudomonadati</taxon>
        <taxon>Pseudomonadota</taxon>
        <taxon>Betaproteobacteria</taxon>
        <taxon>Burkholderiales</taxon>
        <taxon>Sphaerotilaceae</taxon>
        <taxon>Pseudaquabacterium</taxon>
    </lineage>
</organism>
<dbReference type="InterPro" id="IPR050177">
    <property type="entry name" value="Lipid_A_modif_metabolic_enz"/>
</dbReference>
<protein>
    <submittedName>
        <fullName evidence="2">Epimerase</fullName>
    </submittedName>
</protein>
<keyword evidence="3" id="KW-1185">Reference proteome</keyword>
<evidence type="ECO:0000313" key="2">
    <source>
        <dbReference type="EMBL" id="NRF67403.1"/>
    </source>
</evidence>
<dbReference type="PANTHER" id="PTHR43245">
    <property type="entry name" value="BIFUNCTIONAL POLYMYXIN RESISTANCE PROTEIN ARNA"/>
    <property type="match status" value="1"/>
</dbReference>
<dbReference type="EMBL" id="JABRWJ010000003">
    <property type="protein sequence ID" value="NRF67403.1"/>
    <property type="molecule type" value="Genomic_DNA"/>
</dbReference>
<comment type="caution">
    <text evidence="2">The sequence shown here is derived from an EMBL/GenBank/DDBJ whole genome shotgun (WGS) entry which is preliminary data.</text>
</comment>
<gene>
    <name evidence="2" type="ORF">HLB44_10440</name>
</gene>